<evidence type="ECO:0000259" key="3">
    <source>
        <dbReference type="Pfam" id="PF00483"/>
    </source>
</evidence>
<dbReference type="Gene3D" id="3.90.550.10">
    <property type="entry name" value="Spore Coat Polysaccharide Biosynthesis Protein SpsA, Chain A"/>
    <property type="match status" value="1"/>
</dbReference>
<dbReference type="Pfam" id="PF25087">
    <property type="entry name" value="GMPPB_C"/>
    <property type="match status" value="1"/>
</dbReference>
<feature type="region of interest" description="Disordered" evidence="2">
    <location>
        <begin position="338"/>
        <end position="364"/>
    </location>
</feature>
<dbReference type="SUPFAM" id="SSF53448">
    <property type="entry name" value="Nucleotide-diphospho-sugar transferases"/>
    <property type="match status" value="1"/>
</dbReference>
<feature type="compositionally biased region" description="Low complexity" evidence="2">
    <location>
        <begin position="347"/>
        <end position="356"/>
    </location>
</feature>
<dbReference type="InterPro" id="IPR056729">
    <property type="entry name" value="GMPPB_C"/>
</dbReference>
<gene>
    <name evidence="5" type="ORF">GBA65_02370</name>
</gene>
<evidence type="ECO:0000256" key="2">
    <source>
        <dbReference type="SAM" id="MobiDB-lite"/>
    </source>
</evidence>
<dbReference type="CDD" id="cd04181">
    <property type="entry name" value="NTP_transferase"/>
    <property type="match status" value="1"/>
</dbReference>
<organism evidence="5 6">
    <name type="scientific">Rubrobacter marinus</name>
    <dbReference type="NCBI Taxonomy" id="2653852"/>
    <lineage>
        <taxon>Bacteria</taxon>
        <taxon>Bacillati</taxon>
        <taxon>Actinomycetota</taxon>
        <taxon>Rubrobacteria</taxon>
        <taxon>Rubrobacterales</taxon>
        <taxon>Rubrobacteraceae</taxon>
        <taxon>Rubrobacter</taxon>
    </lineage>
</organism>
<reference evidence="5 6" key="1">
    <citation type="submission" date="2019-10" db="EMBL/GenBank/DDBJ databases">
        <title>Rubrobacter sp nov SCSIO 52915 isolated from a deep-sea sediment in the South China Sea.</title>
        <authorList>
            <person name="Chen R.W."/>
        </authorList>
    </citation>
    <scope>NUCLEOTIDE SEQUENCE [LARGE SCALE GENOMIC DNA]</scope>
    <source>
        <strain evidence="5 6">SCSIO 52915</strain>
    </source>
</reference>
<keyword evidence="5" id="KW-0808">Transferase</keyword>
<sequence>MKAMVLAAGKGTRLFPLTGEVPKPMAPVADTPIIQHIFELLAGHGFSEAHVNVHYLADALLAAYGEESSIDGMTVRLSREDELLGTAGGVKRLAGRFDETFVVVSGDALTDVDLTGLVRFHKEKGALATLALRRVYDTSEFGVVETDGEDNILGFQEKPDPEEAISTLANTGIYVLEPGALSYVPDGAFFDFAKDVFPRLLGAGERFVGYQGSFYWSDIGTLEAYRQAQFDVLSGRVRVRVPGEKRGESVWVGENAQIHPDANLSGYVVVGRDAVVGRDVTLAGDVTVGTDCWVRPNATIKSSILLPGASVGDGAYLEDCIVGHGYDVRPGETIRGGALIRRSTNPSGGARRSGAGRPHEPVTKPAHGLYKLGLVGVVPELRPQALDVDVHGALVDVLVLAPDLAQQAPPREDAPRALGEGVEELELPRGELHGLAALLHLDEVRVYLEVADVEAARGVVAPLSVPAAEDLLHPRYELARVHRRAHVVVRPELDPHDAVHRVLVAKQRHRVHAGLLDLADQLKTPLVGEPVVHHRDLEALPVRHLAGLGPGARRDHTPPLPESALLKRIRSSSSPITSKMAALTAPHHPAPVLWLTASIPQDPQRLE</sequence>
<dbReference type="GO" id="GO:0016740">
    <property type="term" value="F:transferase activity"/>
    <property type="evidence" value="ECO:0007669"/>
    <property type="project" value="UniProtKB-KW"/>
</dbReference>
<comment type="similarity">
    <text evidence="1">Belongs to the transferase hexapeptide repeat family.</text>
</comment>
<accession>A0A6G8PSY1</accession>
<dbReference type="InterPro" id="IPR005835">
    <property type="entry name" value="NTP_transferase_dom"/>
</dbReference>
<feature type="domain" description="Mannose-1-phosphate guanyltransferase C-terminal" evidence="4">
    <location>
        <begin position="265"/>
        <end position="338"/>
    </location>
</feature>
<evidence type="ECO:0000259" key="4">
    <source>
        <dbReference type="Pfam" id="PF25087"/>
    </source>
</evidence>
<dbReference type="PANTHER" id="PTHR22572">
    <property type="entry name" value="SUGAR-1-PHOSPHATE GUANYL TRANSFERASE"/>
    <property type="match status" value="1"/>
</dbReference>
<protein>
    <submittedName>
        <fullName evidence="5">NTP transferase domain-containing protein</fullName>
    </submittedName>
</protein>
<dbReference type="EMBL" id="CP045121">
    <property type="protein sequence ID" value="QIN77540.1"/>
    <property type="molecule type" value="Genomic_DNA"/>
</dbReference>
<name>A0A6G8PSY1_9ACTN</name>
<evidence type="ECO:0000313" key="5">
    <source>
        <dbReference type="EMBL" id="QIN77540.1"/>
    </source>
</evidence>
<dbReference type="Proteomes" id="UP000502706">
    <property type="component" value="Chromosome"/>
</dbReference>
<evidence type="ECO:0000313" key="6">
    <source>
        <dbReference type="Proteomes" id="UP000502706"/>
    </source>
</evidence>
<proteinExistence type="inferred from homology"/>
<dbReference type="KEGG" id="rmar:GBA65_02370"/>
<dbReference type="AlphaFoldDB" id="A0A6G8PSY1"/>
<dbReference type="InterPro" id="IPR050486">
    <property type="entry name" value="Mannose-1P_guanyltransferase"/>
</dbReference>
<keyword evidence="6" id="KW-1185">Reference proteome</keyword>
<feature type="domain" description="Nucleotidyl transferase" evidence="3">
    <location>
        <begin position="2"/>
        <end position="233"/>
    </location>
</feature>
<dbReference type="Gene3D" id="2.160.10.10">
    <property type="entry name" value="Hexapeptide repeat proteins"/>
    <property type="match status" value="1"/>
</dbReference>
<dbReference type="Pfam" id="PF00483">
    <property type="entry name" value="NTP_transferase"/>
    <property type="match status" value="1"/>
</dbReference>
<evidence type="ECO:0000256" key="1">
    <source>
        <dbReference type="ARBA" id="ARBA00007274"/>
    </source>
</evidence>
<dbReference type="InterPro" id="IPR029044">
    <property type="entry name" value="Nucleotide-diphossugar_trans"/>
</dbReference>